<gene>
    <name evidence="2" type="ORF">GGD53_002062</name>
</gene>
<evidence type="ECO:0000313" key="2">
    <source>
        <dbReference type="EMBL" id="MBB4191909.1"/>
    </source>
</evidence>
<name>A0A7W6MFU3_9HYPH</name>
<dbReference type="Proteomes" id="UP000524492">
    <property type="component" value="Unassembled WGS sequence"/>
</dbReference>
<accession>A0A7W6MFU3</accession>
<dbReference type="EMBL" id="JACIFV010000005">
    <property type="protein sequence ID" value="MBB4191909.1"/>
    <property type="molecule type" value="Genomic_DNA"/>
</dbReference>
<proteinExistence type="predicted"/>
<protein>
    <submittedName>
        <fullName evidence="2">Uncharacterized protein</fullName>
    </submittedName>
</protein>
<feature type="compositionally biased region" description="Basic and acidic residues" evidence="1">
    <location>
        <begin position="135"/>
        <end position="147"/>
    </location>
</feature>
<dbReference type="RefSeq" id="WP_246717732.1">
    <property type="nucleotide sequence ID" value="NZ_JACIFV010000005.1"/>
</dbReference>
<keyword evidence="3" id="KW-1185">Reference proteome</keyword>
<reference evidence="2 3" key="1">
    <citation type="submission" date="2020-08" db="EMBL/GenBank/DDBJ databases">
        <title>Genomic Encyclopedia of Type Strains, Phase IV (KMG-V): Genome sequencing to study the core and pangenomes of soil and plant-associated prokaryotes.</title>
        <authorList>
            <person name="Whitman W."/>
        </authorList>
    </citation>
    <scope>NUCLEOTIDE SEQUENCE [LARGE SCALE GENOMIC DNA]</scope>
    <source>
        <strain evidence="2 3">SEMIA 4074</strain>
    </source>
</reference>
<evidence type="ECO:0000313" key="3">
    <source>
        <dbReference type="Proteomes" id="UP000524492"/>
    </source>
</evidence>
<evidence type="ECO:0000256" key="1">
    <source>
        <dbReference type="SAM" id="MobiDB-lite"/>
    </source>
</evidence>
<dbReference type="AlphaFoldDB" id="A0A7W6MFU3"/>
<organism evidence="2 3">
    <name type="scientific">Rhizobium aethiopicum</name>
    <dbReference type="NCBI Taxonomy" id="1138170"/>
    <lineage>
        <taxon>Bacteria</taxon>
        <taxon>Pseudomonadati</taxon>
        <taxon>Pseudomonadota</taxon>
        <taxon>Alphaproteobacteria</taxon>
        <taxon>Hyphomicrobiales</taxon>
        <taxon>Rhizobiaceae</taxon>
        <taxon>Rhizobium/Agrobacterium group</taxon>
        <taxon>Rhizobium</taxon>
    </lineage>
</organism>
<sequence>MAPFAPIKGGQDVFHLQAPFPYRGIWRLLIQGFHPGELRRHHQFNFERLVMVVIITTGIPTKRDENWRLRSILKRADYATTDLVASEHGDHHEEVMMIRRIKAATIPAPAYPSSRRRKLHADPEALASWENEGGATRDVDAPTDKKN</sequence>
<feature type="region of interest" description="Disordered" evidence="1">
    <location>
        <begin position="109"/>
        <end position="147"/>
    </location>
</feature>
<comment type="caution">
    <text evidence="2">The sequence shown here is derived from an EMBL/GenBank/DDBJ whole genome shotgun (WGS) entry which is preliminary data.</text>
</comment>